<dbReference type="InterPro" id="IPR041496">
    <property type="entry name" value="YitH/HolE_GNAT"/>
</dbReference>
<dbReference type="OrthoDB" id="8453373at2"/>
<name>A0A1Y5SWV8_9RHOB</name>
<dbReference type="PROSITE" id="PS51186">
    <property type="entry name" value="GNAT"/>
    <property type="match status" value="1"/>
</dbReference>
<proteinExistence type="predicted"/>
<dbReference type="PANTHER" id="PTHR47237">
    <property type="entry name" value="SLL0310 PROTEIN"/>
    <property type="match status" value="1"/>
</dbReference>
<evidence type="ECO:0000313" key="3">
    <source>
        <dbReference type="Proteomes" id="UP000193077"/>
    </source>
</evidence>
<dbReference type="Pfam" id="PF13508">
    <property type="entry name" value="Acetyltransf_7"/>
    <property type="match status" value="1"/>
</dbReference>
<keyword evidence="2" id="KW-0808">Transferase</keyword>
<dbReference type="GO" id="GO:0016747">
    <property type="term" value="F:acyltransferase activity, transferring groups other than amino-acyl groups"/>
    <property type="evidence" value="ECO:0007669"/>
    <property type="project" value="InterPro"/>
</dbReference>
<dbReference type="InterPro" id="IPR016181">
    <property type="entry name" value="Acyl_CoA_acyltransferase"/>
</dbReference>
<feature type="domain" description="N-acetyltransferase" evidence="1">
    <location>
        <begin position="4"/>
        <end position="137"/>
    </location>
</feature>
<dbReference type="RefSeq" id="WP_133057655.1">
    <property type="nucleotide sequence ID" value="NZ_FWFO01000001.1"/>
</dbReference>
<evidence type="ECO:0000259" key="1">
    <source>
        <dbReference type="PROSITE" id="PS51186"/>
    </source>
</evidence>
<dbReference type="PANTHER" id="PTHR47237:SF2">
    <property type="entry name" value="BLL4206 PROTEIN"/>
    <property type="match status" value="1"/>
</dbReference>
<dbReference type="InterPro" id="IPR052729">
    <property type="entry name" value="Acyl/Acetyltrans_Enzymes"/>
</dbReference>
<dbReference type="EMBL" id="FWFO01000001">
    <property type="protein sequence ID" value="SLN48411.1"/>
    <property type="molecule type" value="Genomic_DNA"/>
</dbReference>
<dbReference type="Proteomes" id="UP000193077">
    <property type="component" value="Unassembled WGS sequence"/>
</dbReference>
<accession>A0A1Y5SWV8</accession>
<dbReference type="InterPro" id="IPR000182">
    <property type="entry name" value="GNAT_dom"/>
</dbReference>
<protein>
    <submittedName>
        <fullName evidence="2">Acetyltransferase (GNAT) family protein</fullName>
    </submittedName>
</protein>
<dbReference type="Pfam" id="PF18014">
    <property type="entry name" value="Acetyltransf_18"/>
    <property type="match status" value="1"/>
</dbReference>
<dbReference type="Gene3D" id="3.40.630.90">
    <property type="match status" value="1"/>
</dbReference>
<dbReference type="AlphaFoldDB" id="A0A1Y5SWV8"/>
<sequence>MADFELMHFQEGHLLSATALSEAIGWPHRQSDWKMLLAFSTGVVAKRNGQVAGTALRSDFGPDLASIHMVIASPDARGRGLGRALMTSLLGATDRNIRLVSTRSGRPLYEKLGFQDVARLVQHQGTLTAAPEAIGAQDAQPRDLDSIRRLESQSYGGDRSALIEWLAENGELAVMRSRSDVTGFAGCRRFGRGYVIGPVVAQDVQDTKTLIAHHLKGLVGQFVRLDIVRNVDLTPWLADAGLFMTNQSPVMERGTIPAAPDRMAVFSQGLG</sequence>
<keyword evidence="3" id="KW-1185">Reference proteome</keyword>
<evidence type="ECO:0000313" key="2">
    <source>
        <dbReference type="EMBL" id="SLN48411.1"/>
    </source>
</evidence>
<gene>
    <name evidence="2" type="ORF">TRL7639_02669</name>
</gene>
<organism evidence="2 3">
    <name type="scientific">Falsiruegeria litorea R37</name>
    <dbReference type="NCBI Taxonomy" id="1200284"/>
    <lineage>
        <taxon>Bacteria</taxon>
        <taxon>Pseudomonadati</taxon>
        <taxon>Pseudomonadota</taxon>
        <taxon>Alphaproteobacteria</taxon>
        <taxon>Rhodobacterales</taxon>
        <taxon>Roseobacteraceae</taxon>
        <taxon>Falsiruegeria</taxon>
    </lineage>
</organism>
<reference evidence="2 3" key="1">
    <citation type="submission" date="2017-03" db="EMBL/GenBank/DDBJ databases">
        <authorList>
            <person name="Afonso C.L."/>
            <person name="Miller P.J."/>
            <person name="Scott M.A."/>
            <person name="Spackman E."/>
            <person name="Goraichik I."/>
            <person name="Dimitrov K.M."/>
            <person name="Suarez D.L."/>
            <person name="Swayne D.E."/>
        </authorList>
    </citation>
    <scope>NUCLEOTIDE SEQUENCE [LARGE SCALE GENOMIC DNA]</scope>
    <source>
        <strain evidence="2 3">CECT 7639</strain>
    </source>
</reference>
<dbReference type="CDD" id="cd04301">
    <property type="entry name" value="NAT_SF"/>
    <property type="match status" value="1"/>
</dbReference>
<dbReference type="SUPFAM" id="SSF55729">
    <property type="entry name" value="Acyl-CoA N-acyltransferases (Nat)"/>
    <property type="match status" value="1"/>
</dbReference>
<dbReference type="Gene3D" id="3.40.630.30">
    <property type="match status" value="1"/>
</dbReference>